<name>A0A101HG35_9BACT</name>
<proteinExistence type="predicted"/>
<dbReference type="EMBL" id="LGGN01000327">
    <property type="protein sequence ID" value="KUK75973.1"/>
    <property type="molecule type" value="Genomic_DNA"/>
</dbReference>
<dbReference type="Proteomes" id="UP000053860">
    <property type="component" value="Unassembled WGS sequence"/>
</dbReference>
<comment type="caution">
    <text evidence="1">The sequence shown here is derived from an EMBL/GenBank/DDBJ whole genome shotgun (WGS) entry which is preliminary data.</text>
</comment>
<dbReference type="AlphaFoldDB" id="A0A101HG35"/>
<organism evidence="1 2">
    <name type="scientific">Proteiniphilum acetatigenes</name>
    <dbReference type="NCBI Taxonomy" id="294710"/>
    <lineage>
        <taxon>Bacteria</taxon>
        <taxon>Pseudomonadati</taxon>
        <taxon>Bacteroidota</taxon>
        <taxon>Bacteroidia</taxon>
        <taxon>Bacteroidales</taxon>
        <taxon>Dysgonomonadaceae</taxon>
        <taxon>Proteiniphilum</taxon>
    </lineage>
</organism>
<evidence type="ECO:0000313" key="2">
    <source>
        <dbReference type="Proteomes" id="UP000053860"/>
    </source>
</evidence>
<sequence length="134" mass="15258">MEKLIARIGYAAHNYSAVVELPDEVIVVTHKNFEGIKQAVKDSLKFSKEGHLESGDVVPDWVKNGYEVEFKMEISALLQYYDGILTRSALSRITGINERQLGHYASGHRKPRAKQRERIIEGFHRLGKEFSSVE</sequence>
<accession>A0A101HG35</accession>
<gene>
    <name evidence="1" type="ORF">XD92_1420</name>
</gene>
<dbReference type="PATRIC" id="fig|294710.3.peg.47"/>
<reference evidence="2" key="1">
    <citation type="journal article" date="2015" name="MBio">
        <title>Genome-Resolved Metagenomic Analysis Reveals Roles for Candidate Phyla and Other Microbial Community Members in Biogeochemical Transformations in Oil Reservoirs.</title>
        <authorList>
            <person name="Hu P."/>
            <person name="Tom L."/>
            <person name="Singh A."/>
            <person name="Thomas B.C."/>
            <person name="Baker B.J."/>
            <person name="Piceno Y.M."/>
            <person name="Andersen G.L."/>
            <person name="Banfield J.F."/>
        </authorList>
    </citation>
    <scope>NUCLEOTIDE SEQUENCE [LARGE SCALE GENOMIC DNA]</scope>
</reference>
<evidence type="ECO:0000313" key="1">
    <source>
        <dbReference type="EMBL" id="KUK75973.1"/>
    </source>
</evidence>
<protein>
    <submittedName>
        <fullName evidence="1">Uncharacterized protein</fullName>
    </submittedName>
</protein>